<dbReference type="Proteomes" id="UP000663844">
    <property type="component" value="Unassembled WGS sequence"/>
</dbReference>
<dbReference type="GO" id="GO:0005886">
    <property type="term" value="C:plasma membrane"/>
    <property type="evidence" value="ECO:0007669"/>
    <property type="project" value="TreeGrafter"/>
</dbReference>
<evidence type="ECO:0000313" key="7">
    <source>
        <dbReference type="EMBL" id="CAF4434252.1"/>
    </source>
</evidence>
<evidence type="ECO:0000256" key="6">
    <source>
        <dbReference type="SAM" id="Phobius"/>
    </source>
</evidence>
<dbReference type="PANTHER" id="PTHR10926">
    <property type="entry name" value="CELL CYCLE CONTROL PROTEIN 50"/>
    <property type="match status" value="1"/>
</dbReference>
<dbReference type="PANTHER" id="PTHR10926:SF0">
    <property type="entry name" value="CDC50, ISOFORM A"/>
    <property type="match status" value="1"/>
</dbReference>
<dbReference type="InterPro" id="IPR005045">
    <property type="entry name" value="CDC50/LEM3_fam"/>
</dbReference>
<evidence type="ECO:0000256" key="1">
    <source>
        <dbReference type="ARBA" id="ARBA00004141"/>
    </source>
</evidence>
<evidence type="ECO:0000256" key="3">
    <source>
        <dbReference type="ARBA" id="ARBA00022692"/>
    </source>
</evidence>
<comment type="caution">
    <text evidence="7">The sequence shown here is derived from an EMBL/GenBank/DDBJ whole genome shotgun (WGS) entry which is preliminary data.</text>
</comment>
<dbReference type="EMBL" id="CAJOAZ010030612">
    <property type="protein sequence ID" value="CAF4434252.1"/>
    <property type="molecule type" value="Genomic_DNA"/>
</dbReference>
<dbReference type="Pfam" id="PF03381">
    <property type="entry name" value="CDC50"/>
    <property type="match status" value="1"/>
</dbReference>
<keyword evidence="3 6" id="KW-0812">Transmembrane</keyword>
<sequence>FGRKQFIISTTSWMGGKNPFLGWAYIAVGIICMIAFVIFFALHKTWKM</sequence>
<dbReference type="GO" id="GO:0005794">
    <property type="term" value="C:Golgi apparatus"/>
    <property type="evidence" value="ECO:0007669"/>
    <property type="project" value="TreeGrafter"/>
</dbReference>
<organism evidence="7 8">
    <name type="scientific">Adineta steineri</name>
    <dbReference type="NCBI Taxonomy" id="433720"/>
    <lineage>
        <taxon>Eukaryota</taxon>
        <taxon>Metazoa</taxon>
        <taxon>Spiralia</taxon>
        <taxon>Gnathifera</taxon>
        <taxon>Rotifera</taxon>
        <taxon>Eurotatoria</taxon>
        <taxon>Bdelloidea</taxon>
        <taxon>Adinetida</taxon>
        <taxon>Adinetidae</taxon>
        <taxon>Adineta</taxon>
    </lineage>
</organism>
<reference evidence="7" key="1">
    <citation type="submission" date="2021-02" db="EMBL/GenBank/DDBJ databases">
        <authorList>
            <person name="Nowell W R."/>
        </authorList>
    </citation>
    <scope>NUCLEOTIDE SEQUENCE</scope>
</reference>
<comment type="similarity">
    <text evidence="2">Belongs to the CDC50/LEM3 family.</text>
</comment>
<evidence type="ECO:0000256" key="4">
    <source>
        <dbReference type="ARBA" id="ARBA00022989"/>
    </source>
</evidence>
<protein>
    <submittedName>
        <fullName evidence="7">Uncharacterized protein</fullName>
    </submittedName>
</protein>
<keyword evidence="4 6" id="KW-1133">Transmembrane helix</keyword>
<evidence type="ECO:0000313" key="8">
    <source>
        <dbReference type="Proteomes" id="UP000663844"/>
    </source>
</evidence>
<proteinExistence type="inferred from homology"/>
<accession>A0A820REU4</accession>
<evidence type="ECO:0000256" key="5">
    <source>
        <dbReference type="ARBA" id="ARBA00023136"/>
    </source>
</evidence>
<dbReference type="AlphaFoldDB" id="A0A820REU4"/>
<keyword evidence="5 6" id="KW-0472">Membrane</keyword>
<feature type="transmembrane region" description="Helical" evidence="6">
    <location>
        <begin position="20"/>
        <end position="42"/>
    </location>
</feature>
<comment type="subcellular location">
    <subcellularLocation>
        <location evidence="1">Membrane</location>
        <topology evidence="1">Multi-pass membrane protein</topology>
    </subcellularLocation>
</comment>
<evidence type="ECO:0000256" key="2">
    <source>
        <dbReference type="ARBA" id="ARBA00009457"/>
    </source>
</evidence>
<gene>
    <name evidence="7" type="ORF">OXD698_LOCUS53423</name>
</gene>
<feature type="non-terminal residue" evidence="7">
    <location>
        <position position="1"/>
    </location>
</feature>
<name>A0A820REU4_9BILA</name>
<dbReference type="GO" id="GO:0005783">
    <property type="term" value="C:endoplasmic reticulum"/>
    <property type="evidence" value="ECO:0007669"/>
    <property type="project" value="TreeGrafter"/>
</dbReference>